<feature type="domain" description="Peptidase S1A alpha-lytic prodomain" evidence="10">
    <location>
        <begin position="116"/>
        <end position="178"/>
    </location>
</feature>
<dbReference type="EMBL" id="JBHTIF010000001">
    <property type="protein sequence ID" value="MFD0724715.1"/>
    <property type="molecule type" value="Genomic_DNA"/>
</dbReference>
<dbReference type="InterPro" id="IPR001316">
    <property type="entry name" value="Pept_S1A_streptogrisin"/>
</dbReference>
<evidence type="ECO:0000313" key="12">
    <source>
        <dbReference type="Proteomes" id="UP001597110"/>
    </source>
</evidence>
<dbReference type="PRINTS" id="PR00861">
    <property type="entry name" value="ALYTICPTASE"/>
</dbReference>
<evidence type="ECO:0000256" key="5">
    <source>
        <dbReference type="ARBA" id="ARBA00022825"/>
    </source>
</evidence>
<feature type="signal peptide" evidence="8">
    <location>
        <begin position="1"/>
        <end position="27"/>
    </location>
</feature>
<dbReference type="PROSITE" id="PS51318">
    <property type="entry name" value="TAT"/>
    <property type="match status" value="1"/>
</dbReference>
<comment type="caution">
    <text evidence="11">The sequence shown here is derived from an EMBL/GenBank/DDBJ whole genome shotgun (WGS) entry which is preliminary data.</text>
</comment>
<dbReference type="InterPro" id="IPR009003">
    <property type="entry name" value="Peptidase_S1_PA"/>
</dbReference>
<keyword evidence="5" id="KW-0720">Serine protease</keyword>
<dbReference type="InterPro" id="IPR037295">
    <property type="entry name" value="Alpha-lytic_protease_prodomain"/>
</dbReference>
<dbReference type="Pfam" id="PF02983">
    <property type="entry name" value="Pro_Al_protease"/>
    <property type="match status" value="1"/>
</dbReference>
<evidence type="ECO:0000256" key="2">
    <source>
        <dbReference type="ARBA" id="ARBA00022670"/>
    </source>
</evidence>
<evidence type="ECO:0000259" key="9">
    <source>
        <dbReference type="Pfam" id="PF00089"/>
    </source>
</evidence>
<dbReference type="InterPro" id="IPR043504">
    <property type="entry name" value="Peptidase_S1_PA_chymotrypsin"/>
</dbReference>
<dbReference type="CDD" id="cd21112">
    <property type="entry name" value="alphaLP-like"/>
    <property type="match status" value="1"/>
</dbReference>
<evidence type="ECO:0000256" key="3">
    <source>
        <dbReference type="ARBA" id="ARBA00022729"/>
    </source>
</evidence>
<keyword evidence="7" id="KW-1015">Disulfide bond</keyword>
<sequence>MSHRNSRRTVIALSLAAAVFAIGSASAEDRTPVLSKTVADAMKRDLRLNDAQLAQYFTAERTAFLNEARLARQLGDRYAGGWLERGADGGYRYVVASTGAVRGAKVAGVDVRQARHSLRQLEGAVERLNRVHALSNKSALQGVYAWGVDVPSNSVVVTVAPGYALNAIDFVAVSGIDAGMVRFEASQMQAPTPFVNVIGGIAYSSGGGRCSIGFAATRSGAKGFATAGHCGGPGTVVGISGTTVGSVQVRYYPGGDMAWASVRSSDTLVGQVSKYNGTVQRVLGRTEAAVGAAICRSGSTTGWRCGTVTRKNVSANYGAGTVSGLTQSTACAGQGDSGGSWITGSGQAQGVTSGGQLPAGSNNNCSVASPVTFFQPINPLISRFGLTLTLG</sequence>
<dbReference type="InterPro" id="IPR035070">
    <property type="entry name" value="Streptogrisin_prodomain"/>
</dbReference>
<dbReference type="InterPro" id="IPR004236">
    <property type="entry name" value="Pept_S1_alpha_lytic"/>
</dbReference>
<evidence type="ECO:0000256" key="1">
    <source>
        <dbReference type="ARBA" id="ARBA00007664"/>
    </source>
</evidence>
<keyword evidence="3 8" id="KW-0732">Signal</keyword>
<dbReference type="RefSeq" id="WP_386822363.1">
    <property type="nucleotide sequence ID" value="NZ_JBHTIF010000001.1"/>
</dbReference>
<dbReference type="InterPro" id="IPR006311">
    <property type="entry name" value="TAT_signal"/>
</dbReference>
<dbReference type="SUPFAM" id="SSF54806">
    <property type="entry name" value="Alpha-lytic protease prodomain"/>
    <property type="match status" value="2"/>
</dbReference>
<dbReference type="Pfam" id="PF00089">
    <property type="entry name" value="Trypsin"/>
    <property type="match status" value="1"/>
</dbReference>
<evidence type="ECO:0000259" key="10">
    <source>
        <dbReference type="Pfam" id="PF02983"/>
    </source>
</evidence>
<gene>
    <name evidence="11" type="ORF">ACFQ0E_03785</name>
</gene>
<organism evidence="11 12">
    <name type="scientific">Lysobacter brunescens</name>
    <dbReference type="NCBI Taxonomy" id="262323"/>
    <lineage>
        <taxon>Bacteria</taxon>
        <taxon>Pseudomonadati</taxon>
        <taxon>Pseudomonadota</taxon>
        <taxon>Gammaproteobacteria</taxon>
        <taxon>Lysobacterales</taxon>
        <taxon>Lysobacteraceae</taxon>
        <taxon>Lysobacter</taxon>
    </lineage>
</organism>
<name>A0ABW2Y976_9GAMM</name>
<accession>A0ABW2Y976</accession>
<protein>
    <submittedName>
        <fullName evidence="11">S1 family peptidase</fullName>
    </submittedName>
</protein>
<dbReference type="InterPro" id="IPR001254">
    <property type="entry name" value="Trypsin_dom"/>
</dbReference>
<dbReference type="Proteomes" id="UP001597110">
    <property type="component" value="Unassembled WGS sequence"/>
</dbReference>
<evidence type="ECO:0000256" key="7">
    <source>
        <dbReference type="ARBA" id="ARBA00023157"/>
    </source>
</evidence>
<feature type="domain" description="Peptidase S1" evidence="9">
    <location>
        <begin position="222"/>
        <end position="375"/>
    </location>
</feature>
<reference evidence="12" key="1">
    <citation type="journal article" date="2019" name="Int. J. Syst. Evol. Microbiol.">
        <title>The Global Catalogue of Microorganisms (GCM) 10K type strain sequencing project: providing services to taxonomists for standard genome sequencing and annotation.</title>
        <authorList>
            <consortium name="The Broad Institute Genomics Platform"/>
            <consortium name="The Broad Institute Genome Sequencing Center for Infectious Disease"/>
            <person name="Wu L."/>
            <person name="Ma J."/>
        </authorList>
    </citation>
    <scope>NUCLEOTIDE SEQUENCE [LARGE SCALE GENOMIC DNA]</scope>
    <source>
        <strain evidence="12">CCUG 55585</strain>
    </source>
</reference>
<dbReference type="Gene3D" id="2.40.10.10">
    <property type="entry name" value="Trypsin-like serine proteases"/>
    <property type="match status" value="2"/>
</dbReference>
<dbReference type="PIRSF" id="PIRSF001134">
    <property type="entry name" value="Streptogrisin"/>
    <property type="match status" value="1"/>
</dbReference>
<evidence type="ECO:0000256" key="4">
    <source>
        <dbReference type="ARBA" id="ARBA00022801"/>
    </source>
</evidence>
<dbReference type="SUPFAM" id="SSF50494">
    <property type="entry name" value="Trypsin-like serine proteases"/>
    <property type="match status" value="1"/>
</dbReference>
<evidence type="ECO:0000313" key="11">
    <source>
        <dbReference type="EMBL" id="MFD0724715.1"/>
    </source>
</evidence>
<keyword evidence="12" id="KW-1185">Reference proteome</keyword>
<comment type="similarity">
    <text evidence="1">Belongs to the peptidase S1 family.</text>
</comment>
<proteinExistence type="inferred from homology"/>
<feature type="chain" id="PRO_5046046885" evidence="8">
    <location>
        <begin position="28"/>
        <end position="391"/>
    </location>
</feature>
<keyword evidence="6" id="KW-0865">Zymogen</keyword>
<evidence type="ECO:0000256" key="6">
    <source>
        <dbReference type="ARBA" id="ARBA00023145"/>
    </source>
</evidence>
<keyword evidence="2" id="KW-0645">Protease</keyword>
<keyword evidence="4" id="KW-0378">Hydrolase</keyword>
<evidence type="ECO:0000256" key="8">
    <source>
        <dbReference type="SAM" id="SignalP"/>
    </source>
</evidence>
<dbReference type="Gene3D" id="3.30.300.50">
    <property type="match status" value="2"/>
</dbReference>